<gene>
    <name evidence="1" type="ORF">KIW84_022704</name>
</gene>
<accession>A0A9D5BB16</accession>
<dbReference type="AlphaFoldDB" id="A0A9D5BB16"/>
<evidence type="ECO:0000313" key="2">
    <source>
        <dbReference type="Proteomes" id="UP001058974"/>
    </source>
</evidence>
<evidence type="ECO:0000313" key="1">
    <source>
        <dbReference type="EMBL" id="KAI5436326.1"/>
    </source>
</evidence>
<dbReference type="Gramene" id="Psat02G0270400-T1">
    <property type="protein sequence ID" value="KAI5436326.1"/>
    <property type="gene ID" value="KIW84_022704"/>
</dbReference>
<organism evidence="1 2">
    <name type="scientific">Pisum sativum</name>
    <name type="common">Garden pea</name>
    <name type="synonym">Lathyrus oleraceus</name>
    <dbReference type="NCBI Taxonomy" id="3888"/>
    <lineage>
        <taxon>Eukaryota</taxon>
        <taxon>Viridiplantae</taxon>
        <taxon>Streptophyta</taxon>
        <taxon>Embryophyta</taxon>
        <taxon>Tracheophyta</taxon>
        <taxon>Spermatophyta</taxon>
        <taxon>Magnoliopsida</taxon>
        <taxon>eudicotyledons</taxon>
        <taxon>Gunneridae</taxon>
        <taxon>Pentapetalae</taxon>
        <taxon>rosids</taxon>
        <taxon>fabids</taxon>
        <taxon>Fabales</taxon>
        <taxon>Fabaceae</taxon>
        <taxon>Papilionoideae</taxon>
        <taxon>50 kb inversion clade</taxon>
        <taxon>NPAAA clade</taxon>
        <taxon>Hologalegina</taxon>
        <taxon>IRL clade</taxon>
        <taxon>Fabeae</taxon>
        <taxon>Lathyrus</taxon>
    </lineage>
</organism>
<name>A0A9D5BB16_PEA</name>
<protein>
    <submittedName>
        <fullName evidence="1">Uncharacterized protein</fullName>
    </submittedName>
</protein>
<dbReference type="Proteomes" id="UP001058974">
    <property type="component" value="Chromosome 2"/>
</dbReference>
<sequence length="220" mass="24985">MSSFHSQGGRGGRGNFIQCQVRKKYGHDASICYHGFKKDYVPSIPLDDLSIIGPQRHAPYSSMFQTGMASLMMPQMTPIPLHKCTPIPLFYFRLTTHPTLTLTLHNLLHVPTITKTYQVSQFAKDNKVFFEFHSDKCLVKSQATEEVLFLGKLGTNGLYMFLNPVTQSSAPTIIIMNVFPSGYWYLAPNGRIDISKDVIFNEHHSPYPNFYKPSPSNQYQ</sequence>
<dbReference type="EMBL" id="JAMSHJ010000002">
    <property type="protein sequence ID" value="KAI5436326.1"/>
    <property type="molecule type" value="Genomic_DNA"/>
</dbReference>
<comment type="caution">
    <text evidence="1">The sequence shown here is derived from an EMBL/GenBank/DDBJ whole genome shotgun (WGS) entry which is preliminary data.</text>
</comment>
<proteinExistence type="predicted"/>
<keyword evidence="2" id="KW-1185">Reference proteome</keyword>
<reference evidence="1 2" key="1">
    <citation type="journal article" date="2022" name="Nat. Genet.">
        <title>Improved pea reference genome and pan-genome highlight genomic features and evolutionary characteristics.</title>
        <authorList>
            <person name="Yang T."/>
            <person name="Liu R."/>
            <person name="Luo Y."/>
            <person name="Hu S."/>
            <person name="Wang D."/>
            <person name="Wang C."/>
            <person name="Pandey M.K."/>
            <person name="Ge S."/>
            <person name="Xu Q."/>
            <person name="Li N."/>
            <person name="Li G."/>
            <person name="Huang Y."/>
            <person name="Saxena R.K."/>
            <person name="Ji Y."/>
            <person name="Li M."/>
            <person name="Yan X."/>
            <person name="He Y."/>
            <person name="Liu Y."/>
            <person name="Wang X."/>
            <person name="Xiang C."/>
            <person name="Varshney R.K."/>
            <person name="Ding H."/>
            <person name="Gao S."/>
            <person name="Zong X."/>
        </authorList>
    </citation>
    <scope>NUCLEOTIDE SEQUENCE [LARGE SCALE GENOMIC DNA]</scope>
    <source>
        <strain evidence="1 2">cv. Zhongwan 6</strain>
    </source>
</reference>